<dbReference type="Proteomes" id="UP000683360">
    <property type="component" value="Unassembled WGS sequence"/>
</dbReference>
<evidence type="ECO:0000256" key="1">
    <source>
        <dbReference type="ARBA" id="ARBA00022737"/>
    </source>
</evidence>
<evidence type="ECO:0000256" key="2">
    <source>
        <dbReference type="ARBA" id="ARBA00023043"/>
    </source>
</evidence>
<dbReference type="Pfam" id="PF12796">
    <property type="entry name" value="Ank_2"/>
    <property type="match status" value="2"/>
</dbReference>
<sequence>MLKLLLKYGANVNENWGNPPYGHQPLFIALKHKCSENAKILIEKGANVSFKGRVTKLGWINCFCLAAMNCPSLIQDFLKHGANPNEEYGGKSVLMIAFSEHVTREGIIALIKAGASKGRDGMTAIQCCKSFSQLELFIDAGITVEEIETRHGVSTLLSTFNNDVKRMRNQFPQLPISIAISKLLLVGANPNLAGEGEESALILAIKNGLFEAADELIQAGANVNHIGVDGNNAAHACCKSGPMAKKSTTMKALIDKGLFLNNQQPCGNYLFDLIVETWFDDSVLISMIEKGADPNLVKDRNNSVLMKCVQQKRFQVCCALIEGGADVSYMNENGETAFDIYAVSKLNLLNAFLATGIETNKLSLSGICPLMIAIWLRCADTVKLILKNGGHVNIMDNFYDTPLTTALEFDLEEIVNTLLNAKANVNHKGGETSLSSLVVNEEPSSAKHMRLSDCSESCFLQPRYVLQSSSGFKCRKTTLTRIITDMPGLSMDRREYYVSLLLDFGADPNIEESGSDSTLMHAVRLESPGLVRTLVEAGADVNHTGHMGLTALHVYFKSYHMKGLII</sequence>
<proteinExistence type="predicted"/>
<feature type="repeat" description="ANK" evidence="3">
    <location>
        <begin position="365"/>
        <end position="397"/>
    </location>
</feature>
<name>A0A8S3Q6L0_MYTED</name>
<dbReference type="PROSITE" id="PS50088">
    <property type="entry name" value="ANK_REPEAT"/>
    <property type="match status" value="2"/>
</dbReference>
<organism evidence="4 5">
    <name type="scientific">Mytilus edulis</name>
    <name type="common">Blue mussel</name>
    <dbReference type="NCBI Taxonomy" id="6550"/>
    <lineage>
        <taxon>Eukaryota</taxon>
        <taxon>Metazoa</taxon>
        <taxon>Spiralia</taxon>
        <taxon>Lophotrochozoa</taxon>
        <taxon>Mollusca</taxon>
        <taxon>Bivalvia</taxon>
        <taxon>Autobranchia</taxon>
        <taxon>Pteriomorphia</taxon>
        <taxon>Mytilida</taxon>
        <taxon>Mytiloidea</taxon>
        <taxon>Mytilidae</taxon>
        <taxon>Mytilinae</taxon>
        <taxon>Mytilus</taxon>
    </lineage>
</organism>
<feature type="repeat" description="ANK" evidence="3">
    <location>
        <begin position="21"/>
        <end position="53"/>
    </location>
</feature>
<dbReference type="OrthoDB" id="448455at2759"/>
<dbReference type="InterPro" id="IPR036770">
    <property type="entry name" value="Ankyrin_rpt-contain_sf"/>
</dbReference>
<protein>
    <submittedName>
        <fullName evidence="4">Uncharacterized protein</fullName>
    </submittedName>
</protein>
<dbReference type="SUPFAM" id="SSF48403">
    <property type="entry name" value="Ankyrin repeat"/>
    <property type="match status" value="3"/>
</dbReference>
<keyword evidence="2 3" id="KW-0040">ANK repeat</keyword>
<dbReference type="PANTHER" id="PTHR24123">
    <property type="entry name" value="ANKYRIN REPEAT-CONTAINING"/>
    <property type="match status" value="1"/>
</dbReference>
<dbReference type="InterPro" id="IPR002110">
    <property type="entry name" value="Ankyrin_rpt"/>
</dbReference>
<evidence type="ECO:0000256" key="3">
    <source>
        <dbReference type="PROSITE-ProRule" id="PRU00023"/>
    </source>
</evidence>
<dbReference type="InterPro" id="IPR051165">
    <property type="entry name" value="Multifunctional_ANK_Repeat"/>
</dbReference>
<keyword evidence="1" id="KW-0677">Repeat</keyword>
<dbReference type="AlphaFoldDB" id="A0A8S3Q6L0"/>
<reference evidence="4" key="1">
    <citation type="submission" date="2021-03" db="EMBL/GenBank/DDBJ databases">
        <authorList>
            <person name="Bekaert M."/>
        </authorList>
    </citation>
    <scope>NUCLEOTIDE SEQUENCE</scope>
</reference>
<comment type="caution">
    <text evidence="4">The sequence shown here is derived from an EMBL/GenBank/DDBJ whole genome shotgun (WGS) entry which is preliminary data.</text>
</comment>
<evidence type="ECO:0000313" key="5">
    <source>
        <dbReference type="Proteomes" id="UP000683360"/>
    </source>
</evidence>
<dbReference type="SMART" id="SM00248">
    <property type="entry name" value="ANK"/>
    <property type="match status" value="11"/>
</dbReference>
<accession>A0A8S3Q6L0</accession>
<evidence type="ECO:0000313" key="4">
    <source>
        <dbReference type="EMBL" id="CAG2192466.1"/>
    </source>
</evidence>
<dbReference type="Gene3D" id="1.25.40.20">
    <property type="entry name" value="Ankyrin repeat-containing domain"/>
    <property type="match status" value="4"/>
</dbReference>
<dbReference type="EMBL" id="CAJPWZ010000395">
    <property type="protein sequence ID" value="CAG2192466.1"/>
    <property type="molecule type" value="Genomic_DNA"/>
</dbReference>
<dbReference type="PANTHER" id="PTHR24123:SF33">
    <property type="entry name" value="PROTEIN HOS4"/>
    <property type="match status" value="1"/>
</dbReference>
<gene>
    <name evidence="4" type="ORF">MEDL_7629</name>
</gene>
<keyword evidence="5" id="KW-1185">Reference proteome</keyword>